<keyword evidence="4" id="KW-1185">Reference proteome</keyword>
<evidence type="ECO:0000313" key="4">
    <source>
        <dbReference type="Proteomes" id="UP000315388"/>
    </source>
</evidence>
<feature type="compositionally biased region" description="Basic and acidic residues" evidence="1">
    <location>
        <begin position="190"/>
        <end position="201"/>
    </location>
</feature>
<keyword evidence="2" id="KW-0732">Signal</keyword>
<dbReference type="EMBL" id="VEWJ01000007">
    <property type="protein sequence ID" value="TPF74910.1"/>
    <property type="molecule type" value="Genomic_DNA"/>
</dbReference>
<dbReference type="SUPFAM" id="SSF74653">
    <property type="entry name" value="TolA/TonB C-terminal domain"/>
    <property type="match status" value="1"/>
</dbReference>
<protein>
    <recommendedName>
        <fullName evidence="5">TolA protein</fullName>
    </recommendedName>
</protein>
<evidence type="ECO:0008006" key="5">
    <source>
        <dbReference type="Google" id="ProtNLM"/>
    </source>
</evidence>
<dbReference type="RefSeq" id="WP_140905270.1">
    <property type="nucleotide sequence ID" value="NZ_JBHTMD010000021.1"/>
</dbReference>
<feature type="compositionally biased region" description="Basic and acidic residues" evidence="1">
    <location>
        <begin position="93"/>
        <end position="126"/>
    </location>
</feature>
<evidence type="ECO:0000256" key="1">
    <source>
        <dbReference type="SAM" id="MobiDB-lite"/>
    </source>
</evidence>
<name>A0A502BLU5_9HYPH</name>
<sequence>MKVGLTSSVALHAVAVALAVVSFSAPKAFDVQDSESFPVDIVPIESITQIQQGDKTAPMKEKSAPIPTKKPNIVPDAQNVGDNDVDLQTPPKPDTKAKPIEAAEEPKAQPEPVKKPEAKPEPKPQEKPLPVPATEVQTRPEEKQEVKPDPVAEAIEKQAEAPDQSAPKLPDNVPAPQAKPKPPQAQTAKTPDRKPVQEKKPTQSASQTSQSKNDAIADEVAALLNKQKASGGGAKRSNDQASLGGKKNTGGSKLSQSEMDALRGAISKCWNVPAGVADAPGLVVTVKMHLNQDGSIQGSPQVTSGGGSDGVGRAAAESARRAVARCAPYNLPADKYDSWSEVIVNFDPSEMF</sequence>
<accession>A0A502BLU5</accession>
<proteinExistence type="predicted"/>
<dbReference type="OrthoDB" id="7161229at2"/>
<feature type="region of interest" description="Disordered" evidence="1">
    <location>
        <begin position="50"/>
        <end position="258"/>
    </location>
</feature>
<feature type="chain" id="PRO_5021361523" description="TolA protein" evidence="2">
    <location>
        <begin position="29"/>
        <end position="352"/>
    </location>
</feature>
<organism evidence="3 4">
    <name type="scientific">Brucella gallinifaecis</name>
    <dbReference type="NCBI Taxonomy" id="215590"/>
    <lineage>
        <taxon>Bacteria</taxon>
        <taxon>Pseudomonadati</taxon>
        <taxon>Pseudomonadota</taxon>
        <taxon>Alphaproteobacteria</taxon>
        <taxon>Hyphomicrobiales</taxon>
        <taxon>Brucellaceae</taxon>
        <taxon>Brucella/Ochrobactrum group</taxon>
        <taxon>Brucella</taxon>
    </lineage>
</organism>
<reference evidence="3 4" key="1">
    <citation type="journal article" date="2003" name="Int. J. Syst. Evol. Microbiol.">
        <title>Towards a standardized format for the description of a novel species (of an established genus): Ochrobactrum gallinifaecis sp. nov.</title>
        <authorList>
            <person name="Kampfer P."/>
            <person name="Buczolits S."/>
            <person name="Albrecht A."/>
            <person name="Busse H.J."/>
            <person name="Stackebrandt E."/>
        </authorList>
    </citation>
    <scope>NUCLEOTIDE SEQUENCE [LARGE SCALE GENOMIC DNA]</scope>
    <source>
        <strain evidence="3 4">ISO 196</strain>
    </source>
</reference>
<evidence type="ECO:0000313" key="3">
    <source>
        <dbReference type="EMBL" id="TPF74910.1"/>
    </source>
</evidence>
<feature type="compositionally biased region" description="Polar residues" evidence="1">
    <location>
        <begin position="202"/>
        <end position="213"/>
    </location>
</feature>
<dbReference type="AlphaFoldDB" id="A0A502BLU5"/>
<comment type="caution">
    <text evidence="3">The sequence shown here is derived from an EMBL/GenBank/DDBJ whole genome shotgun (WGS) entry which is preliminary data.</text>
</comment>
<evidence type="ECO:0000256" key="2">
    <source>
        <dbReference type="SAM" id="SignalP"/>
    </source>
</evidence>
<gene>
    <name evidence="3" type="ORF">FHY56_11260</name>
</gene>
<feature type="compositionally biased region" description="Basic and acidic residues" evidence="1">
    <location>
        <begin position="138"/>
        <end position="160"/>
    </location>
</feature>
<feature type="compositionally biased region" description="Polar residues" evidence="1">
    <location>
        <begin position="249"/>
        <end position="258"/>
    </location>
</feature>
<dbReference type="Gene3D" id="3.30.1150.10">
    <property type="match status" value="1"/>
</dbReference>
<feature type="signal peptide" evidence="2">
    <location>
        <begin position="1"/>
        <end position="28"/>
    </location>
</feature>
<dbReference type="Proteomes" id="UP000315388">
    <property type="component" value="Unassembled WGS sequence"/>
</dbReference>